<name>A0A4D6LXC2_VIGUN</name>
<organism evidence="1 2">
    <name type="scientific">Vigna unguiculata</name>
    <name type="common">Cowpea</name>
    <dbReference type="NCBI Taxonomy" id="3917"/>
    <lineage>
        <taxon>Eukaryota</taxon>
        <taxon>Viridiplantae</taxon>
        <taxon>Streptophyta</taxon>
        <taxon>Embryophyta</taxon>
        <taxon>Tracheophyta</taxon>
        <taxon>Spermatophyta</taxon>
        <taxon>Magnoliopsida</taxon>
        <taxon>eudicotyledons</taxon>
        <taxon>Gunneridae</taxon>
        <taxon>Pentapetalae</taxon>
        <taxon>rosids</taxon>
        <taxon>fabids</taxon>
        <taxon>Fabales</taxon>
        <taxon>Fabaceae</taxon>
        <taxon>Papilionoideae</taxon>
        <taxon>50 kb inversion clade</taxon>
        <taxon>NPAAA clade</taxon>
        <taxon>indigoferoid/millettioid clade</taxon>
        <taxon>Phaseoleae</taxon>
        <taxon>Vigna</taxon>
    </lineage>
</organism>
<dbReference type="Proteomes" id="UP000501690">
    <property type="component" value="Linkage Group LG5"/>
</dbReference>
<keyword evidence="2" id="KW-1185">Reference proteome</keyword>
<evidence type="ECO:0000313" key="2">
    <source>
        <dbReference type="Proteomes" id="UP000501690"/>
    </source>
</evidence>
<accession>A0A4D6LXC2</accession>
<gene>
    <name evidence="1" type="ORF">DEO72_LG5g1617</name>
</gene>
<evidence type="ECO:0000313" key="1">
    <source>
        <dbReference type="EMBL" id="QCD93542.1"/>
    </source>
</evidence>
<reference evidence="1 2" key="1">
    <citation type="submission" date="2019-04" db="EMBL/GenBank/DDBJ databases">
        <title>An improved genome assembly and genetic linkage map for asparagus bean, Vigna unguiculata ssp. sesquipedialis.</title>
        <authorList>
            <person name="Xia Q."/>
            <person name="Zhang R."/>
            <person name="Dong Y."/>
        </authorList>
    </citation>
    <scope>NUCLEOTIDE SEQUENCE [LARGE SCALE GENOMIC DNA]</scope>
    <source>
        <tissue evidence="1">Leaf</tissue>
    </source>
</reference>
<dbReference type="AlphaFoldDB" id="A0A4D6LXC2"/>
<sequence>MLLSCSICRDLVQYAAMRFDLLQSGSICRDLVRYAVMRWQHGLIYPDLLRSSLIFLDLFYRWRCDGVC</sequence>
<proteinExistence type="predicted"/>
<dbReference type="EMBL" id="CP039349">
    <property type="protein sequence ID" value="QCD93542.1"/>
    <property type="molecule type" value="Genomic_DNA"/>
</dbReference>
<protein>
    <submittedName>
        <fullName evidence="1">Uncharacterized protein</fullName>
    </submittedName>
</protein>